<gene>
    <name evidence="1" type="ORF">QCA50_008497</name>
</gene>
<comment type="caution">
    <text evidence="1">The sequence shown here is derived from an EMBL/GenBank/DDBJ whole genome shotgun (WGS) entry which is preliminary data.</text>
</comment>
<name>A0AAW0G9B9_9APHY</name>
<dbReference type="AlphaFoldDB" id="A0AAW0G9B9"/>
<sequence>MLNEPDLQPNASINRWIQGIFLFDFKLIHVPAECHQGPDALSRCELGEGEIIPEEDDSWLDNIALFTTTPYDISITLLRKKYDPLKVIPIYLVADSKQDLVLKQIKHFLSTFEFPSPLSGIERKQFITKASHFFVKDGKLY</sequence>
<protein>
    <submittedName>
        <fullName evidence="1">Uncharacterized protein</fullName>
    </submittedName>
</protein>
<reference evidence="1 2" key="1">
    <citation type="submission" date="2022-09" db="EMBL/GenBank/DDBJ databases">
        <authorList>
            <person name="Palmer J.M."/>
        </authorList>
    </citation>
    <scope>NUCLEOTIDE SEQUENCE [LARGE SCALE GENOMIC DNA]</scope>
    <source>
        <strain evidence="1 2">DSM 7382</strain>
    </source>
</reference>
<evidence type="ECO:0000313" key="2">
    <source>
        <dbReference type="Proteomes" id="UP001385951"/>
    </source>
</evidence>
<accession>A0AAW0G9B9</accession>
<dbReference type="EMBL" id="JASBNA010000011">
    <property type="protein sequence ID" value="KAK7688127.1"/>
    <property type="molecule type" value="Genomic_DNA"/>
</dbReference>
<proteinExistence type="predicted"/>
<organism evidence="1 2">
    <name type="scientific">Cerrena zonata</name>
    <dbReference type="NCBI Taxonomy" id="2478898"/>
    <lineage>
        <taxon>Eukaryota</taxon>
        <taxon>Fungi</taxon>
        <taxon>Dikarya</taxon>
        <taxon>Basidiomycota</taxon>
        <taxon>Agaricomycotina</taxon>
        <taxon>Agaricomycetes</taxon>
        <taxon>Polyporales</taxon>
        <taxon>Cerrenaceae</taxon>
        <taxon>Cerrena</taxon>
    </lineage>
</organism>
<evidence type="ECO:0000313" key="1">
    <source>
        <dbReference type="EMBL" id="KAK7688127.1"/>
    </source>
</evidence>
<dbReference type="Proteomes" id="UP001385951">
    <property type="component" value="Unassembled WGS sequence"/>
</dbReference>
<keyword evidence="2" id="KW-1185">Reference proteome</keyword>